<dbReference type="PANTHER" id="PTHR32182">
    <property type="entry name" value="DNA REPLICATION AND REPAIR PROTEIN RECF"/>
    <property type="match status" value="1"/>
</dbReference>
<dbReference type="PANTHER" id="PTHR32182:SF0">
    <property type="entry name" value="DNA REPLICATION AND REPAIR PROTEIN RECF"/>
    <property type="match status" value="1"/>
</dbReference>
<dbReference type="InterPro" id="IPR027417">
    <property type="entry name" value="P-loop_NTPase"/>
</dbReference>
<dbReference type="AlphaFoldDB" id="A0AAE9KPG9"/>
<dbReference type="CDD" id="cd00267">
    <property type="entry name" value="ABC_ATPase"/>
    <property type="match status" value="1"/>
</dbReference>
<name>A0AAE9KPG9_ALCFA</name>
<dbReference type="RefSeq" id="WP_247966033.1">
    <property type="nucleotide sequence ID" value="NZ_CP095873.1"/>
</dbReference>
<dbReference type="SUPFAM" id="SSF52540">
    <property type="entry name" value="P-loop containing nucleoside triphosphate hydrolases"/>
    <property type="match status" value="1"/>
</dbReference>
<dbReference type="GO" id="GO:0006302">
    <property type="term" value="P:double-strand break repair"/>
    <property type="evidence" value="ECO:0007669"/>
    <property type="project" value="TreeGrafter"/>
</dbReference>
<sequence length="878" mass="97230">MQIIHDIGNWLSQQPAWLSDCARRLLTQVTLSPDDKADLVALLKVHHGFKDPQGRQPIPVDQSQIPVAAQEGANIRLQALRDPLNLNAIDSRQSLTFQVDGLTVVYGYNGVGKSGYARALKKVCRARNVEDIFPNVYMQSQTNSAASATIEWLESDTEKSANWSANNEAPPALSQISVFDTHCARVFVDSQAKVLFVPGGLEVMHGLADAMKAAQAQLENERATNRFDFTQLSSLAGQHVVGREYAKLGRQSKAKDFEALATFSEQELLDLTTLRKLFSDQDPIKQAEALKRLLMRMSTVTTELTERALPLQDEAINQLREAFSAMVAAEGASKLVVEKLKADGAQVTGTGTEPWEVLFRSAMDFVAKEAYPGYPFPGPEDDSHCVLCQQPLTKEATARLKSFAEFLENDAQRKFAEQRSTTIQLFRAINTLDFDKFPTDAALLEELGEIEPDLVAAVRTYVQALQARKMQIVKMAPERKIGLLTPLPEEPFSAIELWVKTKTAEIATLEKSMTPEERTIKLKLLADLEARAQLRPLLPKVLEAIIWHKRDHAFGEAIRSCGTAALTRKTTELYNAHVTEELRAAFAKELETLGIRNQPVTLEMTGQKGAHVQQLKLGTTPRYAKAKLSAILSEGEQRVVALALFLAEIGIEPGSSGLIFDDPVSSLDHLRREHIAKRLVLEAKKRQVIVFTHDLAFALALTDLAEDQGVKFVHRHLAATSSRKGLCSDDLPFEGKKLKSRIADLRALAARAKTLLEIDGDIEGYNDLVRNSYRRLRDTWEQLVEDALLQSTVRRYRVSVETMRLRSVSVDDSDASTIYNGMTRCSKFTHEGGAEAPPALPDPAEFAADVETLATYAQSLDTRAKATEARRKLAGLGA</sequence>
<protein>
    <submittedName>
        <fullName evidence="2">AAA family ATPase</fullName>
    </submittedName>
</protein>
<evidence type="ECO:0000313" key="2">
    <source>
        <dbReference type="EMBL" id="UPL21006.1"/>
    </source>
</evidence>
<feature type="domain" description="Protein CR006 P-loop" evidence="1">
    <location>
        <begin position="382"/>
        <end position="707"/>
    </location>
</feature>
<evidence type="ECO:0000259" key="1">
    <source>
        <dbReference type="Pfam" id="PF13166"/>
    </source>
</evidence>
<dbReference type="Gene3D" id="3.40.50.300">
    <property type="entry name" value="P-loop containing nucleotide triphosphate hydrolases"/>
    <property type="match status" value="1"/>
</dbReference>
<dbReference type="GO" id="GO:0000731">
    <property type="term" value="P:DNA synthesis involved in DNA repair"/>
    <property type="evidence" value="ECO:0007669"/>
    <property type="project" value="TreeGrafter"/>
</dbReference>
<dbReference type="EMBL" id="CP095873">
    <property type="protein sequence ID" value="UPL21006.1"/>
    <property type="molecule type" value="Genomic_DNA"/>
</dbReference>
<accession>A0AAE9KPG9</accession>
<dbReference type="Pfam" id="PF13166">
    <property type="entry name" value="AAA_13"/>
    <property type="match status" value="1"/>
</dbReference>
<reference evidence="2" key="1">
    <citation type="submission" date="2022-04" db="EMBL/GenBank/DDBJ databases">
        <title>Genomic mining of Alcaligenes faecalis D334 producing ectoin and derivatives.</title>
        <authorList>
            <person name="Doan V.T."/>
            <person name="Quach N.T."/>
            <person name="Vu T.-H.-N."/>
            <person name="Phi Q.-T."/>
        </authorList>
    </citation>
    <scope>NUCLEOTIDE SEQUENCE</scope>
    <source>
        <strain evidence="2">D334</strain>
    </source>
</reference>
<proteinExistence type="predicted"/>
<evidence type="ECO:0000313" key="3">
    <source>
        <dbReference type="Proteomes" id="UP000830925"/>
    </source>
</evidence>
<dbReference type="InterPro" id="IPR026866">
    <property type="entry name" value="CR006_AAA"/>
</dbReference>
<gene>
    <name evidence="2" type="ORF">MXF72_16680</name>
</gene>
<organism evidence="2 3">
    <name type="scientific">Alcaligenes faecalis</name>
    <dbReference type="NCBI Taxonomy" id="511"/>
    <lineage>
        <taxon>Bacteria</taxon>
        <taxon>Pseudomonadati</taxon>
        <taxon>Pseudomonadota</taxon>
        <taxon>Betaproteobacteria</taxon>
        <taxon>Burkholderiales</taxon>
        <taxon>Alcaligenaceae</taxon>
        <taxon>Alcaligenes</taxon>
    </lineage>
</organism>
<dbReference type="Proteomes" id="UP000830925">
    <property type="component" value="Chromosome"/>
</dbReference>